<dbReference type="RefSeq" id="WP_162638921.1">
    <property type="nucleotide sequence ID" value="NZ_CP048286.1"/>
</dbReference>
<accession>A0A6C0NVP8</accession>
<name>A0A6C0NVP8_9BACL</name>
<dbReference type="Pfam" id="PF07307">
    <property type="entry name" value="HEPPP_synt_1"/>
    <property type="match status" value="1"/>
</dbReference>
<keyword evidence="2" id="KW-1185">Reference proteome</keyword>
<evidence type="ECO:0000313" key="1">
    <source>
        <dbReference type="EMBL" id="QHW30191.1"/>
    </source>
</evidence>
<dbReference type="Proteomes" id="UP000479114">
    <property type="component" value="Chromosome"/>
</dbReference>
<dbReference type="AlphaFoldDB" id="A0A6C0NVP8"/>
<reference evidence="1 2" key="1">
    <citation type="submission" date="2020-02" db="EMBL/GenBank/DDBJ databases">
        <title>Paenibacillus sp. nov., isolated from rhizosphere soil of tomato.</title>
        <authorList>
            <person name="Weon H.-Y."/>
            <person name="Lee S.A."/>
        </authorList>
    </citation>
    <scope>NUCLEOTIDE SEQUENCE [LARGE SCALE GENOMIC DNA]</scope>
    <source>
        <strain evidence="1 2">14171R-81</strain>
    </source>
</reference>
<protein>
    <submittedName>
        <fullName evidence="1">Heptaprenyl diphosphate synthase component 1</fullName>
    </submittedName>
</protein>
<dbReference type="InterPro" id="IPR009920">
    <property type="entry name" value="HEPPP_synth_su1"/>
</dbReference>
<dbReference type="EMBL" id="CP048286">
    <property type="protein sequence ID" value="QHW30191.1"/>
    <property type="molecule type" value="Genomic_DNA"/>
</dbReference>
<sequence length="288" mass="33623">MKPYKIPEIAKKYVDYDMIQAHTELPEFPDTRTRLLFAFLSNQRTPLLHSELYALVVSLVQLGMDTHDMIDESGRVAEKEMRSRQLKILAGDYYSSRFYQLLAQAGQVGMIRRISNGVCEVNKIKVNFYMRMKQLKLTAEEYLNQCVQVKTELFTVFTEILDEKMTRVWMELLQGLGRCEVVMEELQRSDKPEQFNNSWGYWHVLNVGTDEEKRKLNDKHEELSFVTSLLSNYDVRGQLTEKLRQSVSQVQAIVARLDSDKLMRELQQIGETFLRPLLPAASALNERR</sequence>
<organism evidence="1 2">
    <name type="scientific">Paenibacillus rhizovicinus</name>
    <dbReference type="NCBI Taxonomy" id="2704463"/>
    <lineage>
        <taxon>Bacteria</taxon>
        <taxon>Bacillati</taxon>
        <taxon>Bacillota</taxon>
        <taxon>Bacilli</taxon>
        <taxon>Bacillales</taxon>
        <taxon>Paenibacillaceae</taxon>
        <taxon>Paenibacillus</taxon>
    </lineage>
</organism>
<dbReference type="KEGG" id="prz:GZH47_04585"/>
<dbReference type="Gene3D" id="1.20.120.1450">
    <property type="match status" value="1"/>
</dbReference>
<proteinExistence type="predicted"/>
<dbReference type="GO" id="GO:0009234">
    <property type="term" value="P:menaquinone biosynthetic process"/>
    <property type="evidence" value="ECO:0007669"/>
    <property type="project" value="InterPro"/>
</dbReference>
<evidence type="ECO:0000313" key="2">
    <source>
        <dbReference type="Proteomes" id="UP000479114"/>
    </source>
</evidence>
<gene>
    <name evidence="1" type="ORF">GZH47_04585</name>
</gene>